<evidence type="ECO:0000313" key="3">
    <source>
        <dbReference type="Proteomes" id="UP001139150"/>
    </source>
</evidence>
<sequence length="207" mass="23467">MVDHKVCAVILAAGTSSRMGTAKQLLKIKDKKLLEHVLELVLEHSFEKVIVVLGHKAKEIKEGIVCASTRVCWVYNPNYRLGQSTSFVTAIDHIDSPFQSVMFFLGDQPFIKSETVSIVLEEGRRRAREVSAPFVIRPIYDEKPGHPIYWGNFKNIDFSILTGDTGGRGLLQFVEKVNFVVKDRGILFDIDTLEDYQRALQWVSQKV</sequence>
<accession>A0A9X2I496</accession>
<dbReference type="Proteomes" id="UP001139150">
    <property type="component" value="Unassembled WGS sequence"/>
</dbReference>
<dbReference type="Gene3D" id="3.90.550.10">
    <property type="entry name" value="Spore Coat Polysaccharide Biosynthesis Protein SpsA, Chain A"/>
    <property type="match status" value="1"/>
</dbReference>
<name>A0A9X2I496_9BACI</name>
<dbReference type="CDD" id="cd04182">
    <property type="entry name" value="GT_2_like_f"/>
    <property type="match status" value="1"/>
</dbReference>
<dbReference type="SUPFAM" id="SSF53448">
    <property type="entry name" value="Nucleotide-diphospho-sugar transferases"/>
    <property type="match status" value="1"/>
</dbReference>
<dbReference type="PANTHER" id="PTHR43777">
    <property type="entry name" value="MOLYBDENUM COFACTOR CYTIDYLYLTRANSFERASE"/>
    <property type="match status" value="1"/>
</dbReference>
<dbReference type="Pfam" id="PF12804">
    <property type="entry name" value="NTP_transf_3"/>
    <property type="match status" value="1"/>
</dbReference>
<reference evidence="2" key="1">
    <citation type="submission" date="2022-02" db="EMBL/GenBank/DDBJ databases">
        <title>Halalkalibacter sp. nov. isolated from Lonar Lake, India.</title>
        <authorList>
            <person name="Joshi A."/>
            <person name="Thite S."/>
            <person name="Lodha T."/>
        </authorList>
    </citation>
    <scope>NUCLEOTIDE SEQUENCE</scope>
    <source>
        <strain evidence="2">MEB205</strain>
    </source>
</reference>
<gene>
    <name evidence="2" type="ORF">MF646_11335</name>
</gene>
<dbReference type="GO" id="GO:0016779">
    <property type="term" value="F:nucleotidyltransferase activity"/>
    <property type="evidence" value="ECO:0007669"/>
    <property type="project" value="UniProtKB-ARBA"/>
</dbReference>
<dbReference type="EMBL" id="JAKRYL010000010">
    <property type="protein sequence ID" value="MCL7747712.1"/>
    <property type="molecule type" value="Genomic_DNA"/>
</dbReference>
<keyword evidence="3" id="KW-1185">Reference proteome</keyword>
<dbReference type="InterPro" id="IPR025877">
    <property type="entry name" value="MobA-like_NTP_Trfase"/>
</dbReference>
<evidence type="ECO:0000259" key="1">
    <source>
        <dbReference type="Pfam" id="PF12804"/>
    </source>
</evidence>
<protein>
    <submittedName>
        <fullName evidence="2">Nucleotidyltransferase family protein</fullName>
    </submittedName>
</protein>
<dbReference type="InterPro" id="IPR029044">
    <property type="entry name" value="Nucleotide-diphossugar_trans"/>
</dbReference>
<feature type="domain" description="MobA-like NTP transferase" evidence="1">
    <location>
        <begin position="8"/>
        <end position="172"/>
    </location>
</feature>
<dbReference type="AlphaFoldDB" id="A0A9X2I496"/>
<organism evidence="2 3">
    <name type="scientific">Halalkalibacter alkaliphilus</name>
    <dbReference type="NCBI Taxonomy" id="2917993"/>
    <lineage>
        <taxon>Bacteria</taxon>
        <taxon>Bacillati</taxon>
        <taxon>Bacillota</taxon>
        <taxon>Bacilli</taxon>
        <taxon>Bacillales</taxon>
        <taxon>Bacillaceae</taxon>
        <taxon>Halalkalibacter</taxon>
    </lineage>
</organism>
<comment type="caution">
    <text evidence="2">The sequence shown here is derived from an EMBL/GenBank/DDBJ whole genome shotgun (WGS) entry which is preliminary data.</text>
</comment>
<evidence type="ECO:0000313" key="2">
    <source>
        <dbReference type="EMBL" id="MCL7747712.1"/>
    </source>
</evidence>
<dbReference type="PANTHER" id="PTHR43777:SF1">
    <property type="entry name" value="MOLYBDENUM COFACTOR CYTIDYLYLTRANSFERASE"/>
    <property type="match status" value="1"/>
</dbReference>
<proteinExistence type="predicted"/>
<dbReference type="RefSeq" id="WP_250096608.1">
    <property type="nucleotide sequence ID" value="NZ_JAKRYL010000010.1"/>
</dbReference>